<dbReference type="InterPro" id="IPR000232">
    <property type="entry name" value="HSF_DNA-bd"/>
</dbReference>
<sequence length="507" mass="56192">MDSDDKSSSLSSSSNFPPESSSEPHASRIGSASVTQPVSFPGNMGFSGSPSSSPPLLSFETFSPFCDDFIGGDEGIVSQPGPAVFFEAAGLSGGGVEVGFIGGEAEYSGAIPQPLECLQGNPIPPFLSKTYDLVEDTSLDPIISWGASGESFVVWDPVEFSRIVLPRNFKHNNFSSFVRQLNTYGFRKINTDRWEFAHEGFLHGKRHLLRNINRRRSPHAQQISPHRGSLGETVESGLETEIAKLRKEKNVLMQELTELQHQHRGTAERVELVKQRLHASEQKQKQMLSFLAKVFQNPAFIGRLGEMKEQREIVSSRTRRKFLKLSKQESSSSSILERQIIHYNPEFPKLSEMSGLPSQDYLLPGDMQLQIEDFPLEELAVPQELMNIPQQAESDAGYFNSFPEELATKKNFPEFPSLEIEDVMKQEEVVSMGFDLTAGMSTSSPEFWNVGTLDSGAMPGIWDLSSIPAAGSSEMEKWLGDKSPALSRYDVITYLLGLLKASQIKGL</sequence>
<evidence type="ECO:0000256" key="2">
    <source>
        <dbReference type="ARBA" id="ARBA00011233"/>
    </source>
</evidence>
<keyword evidence="4" id="KW-0805">Transcription regulation</keyword>
<evidence type="ECO:0000256" key="9">
    <source>
        <dbReference type="RuleBase" id="RU004020"/>
    </source>
</evidence>
<evidence type="ECO:0000256" key="10">
    <source>
        <dbReference type="SAM" id="Coils"/>
    </source>
</evidence>
<evidence type="ECO:0000256" key="7">
    <source>
        <dbReference type="ARBA" id="ARBA00023163"/>
    </source>
</evidence>
<feature type="domain" description="HSF-type DNA-binding" evidence="12">
    <location>
        <begin position="165"/>
        <end position="189"/>
    </location>
</feature>
<dbReference type="PRINTS" id="PR00056">
    <property type="entry name" value="HSFDOMAIN"/>
</dbReference>
<dbReference type="PROSITE" id="PS00434">
    <property type="entry name" value="HSF_DOMAIN"/>
    <property type="match status" value="1"/>
</dbReference>
<dbReference type="Proteomes" id="UP001279734">
    <property type="component" value="Unassembled WGS sequence"/>
</dbReference>
<dbReference type="AlphaFoldDB" id="A0AAD3TFK3"/>
<organism evidence="13 14">
    <name type="scientific">Nepenthes gracilis</name>
    <name type="common">Slender pitcher plant</name>
    <dbReference type="NCBI Taxonomy" id="150966"/>
    <lineage>
        <taxon>Eukaryota</taxon>
        <taxon>Viridiplantae</taxon>
        <taxon>Streptophyta</taxon>
        <taxon>Embryophyta</taxon>
        <taxon>Tracheophyta</taxon>
        <taxon>Spermatophyta</taxon>
        <taxon>Magnoliopsida</taxon>
        <taxon>eudicotyledons</taxon>
        <taxon>Gunneridae</taxon>
        <taxon>Pentapetalae</taxon>
        <taxon>Caryophyllales</taxon>
        <taxon>Nepenthaceae</taxon>
        <taxon>Nepenthes</taxon>
    </lineage>
</organism>
<evidence type="ECO:0000256" key="11">
    <source>
        <dbReference type="SAM" id="MobiDB-lite"/>
    </source>
</evidence>
<proteinExistence type="inferred from homology"/>
<dbReference type="InterPro" id="IPR036390">
    <property type="entry name" value="WH_DNA-bd_sf"/>
</dbReference>
<evidence type="ECO:0000256" key="3">
    <source>
        <dbReference type="ARBA" id="ARBA00022553"/>
    </source>
</evidence>
<protein>
    <recommendedName>
        <fullName evidence="12">HSF-type DNA-binding domain-containing protein</fullName>
    </recommendedName>
</protein>
<keyword evidence="14" id="KW-1185">Reference proteome</keyword>
<feature type="coiled-coil region" evidence="10">
    <location>
        <begin position="235"/>
        <end position="262"/>
    </location>
</feature>
<name>A0AAD3TFK3_NEPGR</name>
<feature type="region of interest" description="Disordered" evidence="11">
    <location>
        <begin position="1"/>
        <end position="52"/>
    </location>
</feature>
<keyword evidence="3" id="KW-0597">Phosphoprotein</keyword>
<keyword evidence="8" id="KW-0539">Nucleus</keyword>
<comment type="subunit">
    <text evidence="2">Homotrimer.</text>
</comment>
<dbReference type="Gene3D" id="1.10.10.10">
    <property type="entry name" value="Winged helix-like DNA-binding domain superfamily/Winged helix DNA-binding domain"/>
    <property type="match status" value="1"/>
</dbReference>
<keyword evidence="10" id="KW-0175">Coiled coil</keyword>
<evidence type="ECO:0000256" key="4">
    <source>
        <dbReference type="ARBA" id="ARBA00023015"/>
    </source>
</evidence>
<dbReference type="GO" id="GO:0034605">
    <property type="term" value="P:cellular response to heat"/>
    <property type="evidence" value="ECO:0007669"/>
    <property type="project" value="TreeGrafter"/>
</dbReference>
<dbReference type="GO" id="GO:0005634">
    <property type="term" value="C:nucleus"/>
    <property type="evidence" value="ECO:0007669"/>
    <property type="project" value="UniProtKB-SubCell"/>
</dbReference>
<dbReference type="PANTHER" id="PTHR10015:SF337">
    <property type="entry name" value="HEAT STRESS TRANSCRIPTION FACTOR A-3"/>
    <property type="match status" value="1"/>
</dbReference>
<keyword evidence="6" id="KW-0238">DNA-binding</keyword>
<dbReference type="EMBL" id="BSYO01000035">
    <property type="protein sequence ID" value="GMH28735.1"/>
    <property type="molecule type" value="Genomic_DNA"/>
</dbReference>
<comment type="similarity">
    <text evidence="9">Belongs to the HSF family.</text>
</comment>
<keyword evidence="7" id="KW-0804">Transcription</keyword>
<evidence type="ECO:0000259" key="12">
    <source>
        <dbReference type="PROSITE" id="PS00434"/>
    </source>
</evidence>
<keyword evidence="5" id="KW-0346">Stress response</keyword>
<reference evidence="13" key="1">
    <citation type="submission" date="2023-05" db="EMBL/GenBank/DDBJ databases">
        <title>Nepenthes gracilis genome sequencing.</title>
        <authorList>
            <person name="Fukushima K."/>
        </authorList>
    </citation>
    <scope>NUCLEOTIDE SEQUENCE</scope>
    <source>
        <strain evidence="13">SING2019-196</strain>
    </source>
</reference>
<dbReference type="PANTHER" id="PTHR10015">
    <property type="entry name" value="HEAT SHOCK TRANSCRIPTION FACTOR"/>
    <property type="match status" value="1"/>
</dbReference>
<evidence type="ECO:0000313" key="13">
    <source>
        <dbReference type="EMBL" id="GMH28735.1"/>
    </source>
</evidence>
<dbReference type="SUPFAM" id="SSF46785">
    <property type="entry name" value="Winged helix' DNA-binding domain"/>
    <property type="match status" value="1"/>
</dbReference>
<comment type="caution">
    <text evidence="13">The sequence shown here is derived from an EMBL/GenBank/DDBJ whole genome shotgun (WGS) entry which is preliminary data.</text>
</comment>
<feature type="compositionally biased region" description="Low complexity" evidence="11">
    <location>
        <begin position="8"/>
        <end position="24"/>
    </location>
</feature>
<dbReference type="GO" id="GO:0000978">
    <property type="term" value="F:RNA polymerase II cis-regulatory region sequence-specific DNA binding"/>
    <property type="evidence" value="ECO:0007669"/>
    <property type="project" value="TreeGrafter"/>
</dbReference>
<dbReference type="FunFam" id="1.10.10.10:FF:000037">
    <property type="entry name" value="Heat stress transcription factor B-4"/>
    <property type="match status" value="1"/>
</dbReference>
<accession>A0AAD3TFK3</accession>
<dbReference type="GO" id="GO:0006357">
    <property type="term" value="P:regulation of transcription by RNA polymerase II"/>
    <property type="evidence" value="ECO:0007669"/>
    <property type="project" value="TreeGrafter"/>
</dbReference>
<evidence type="ECO:0000256" key="5">
    <source>
        <dbReference type="ARBA" id="ARBA00023016"/>
    </source>
</evidence>
<dbReference type="Pfam" id="PF00447">
    <property type="entry name" value="HSF_DNA-bind"/>
    <property type="match status" value="1"/>
</dbReference>
<dbReference type="InterPro" id="IPR036388">
    <property type="entry name" value="WH-like_DNA-bd_sf"/>
</dbReference>
<evidence type="ECO:0000256" key="1">
    <source>
        <dbReference type="ARBA" id="ARBA00004123"/>
    </source>
</evidence>
<gene>
    <name evidence="13" type="ORF">Nepgr_030578</name>
</gene>
<evidence type="ECO:0000313" key="14">
    <source>
        <dbReference type="Proteomes" id="UP001279734"/>
    </source>
</evidence>
<evidence type="ECO:0000256" key="6">
    <source>
        <dbReference type="ARBA" id="ARBA00023125"/>
    </source>
</evidence>
<dbReference type="GO" id="GO:0003700">
    <property type="term" value="F:DNA-binding transcription factor activity"/>
    <property type="evidence" value="ECO:0007669"/>
    <property type="project" value="InterPro"/>
</dbReference>
<feature type="compositionally biased region" description="Low complexity" evidence="11">
    <location>
        <begin position="39"/>
        <end position="52"/>
    </location>
</feature>
<dbReference type="SMART" id="SM00415">
    <property type="entry name" value="HSF"/>
    <property type="match status" value="1"/>
</dbReference>
<evidence type="ECO:0000256" key="8">
    <source>
        <dbReference type="ARBA" id="ARBA00023242"/>
    </source>
</evidence>
<comment type="subcellular location">
    <subcellularLocation>
        <location evidence="1">Nucleus</location>
    </subcellularLocation>
</comment>